<name>I4C4F6_DESTA</name>
<dbReference type="InterPro" id="IPR017900">
    <property type="entry name" value="4Fe4S_Fe_S_CS"/>
</dbReference>
<dbReference type="GO" id="GO:0046872">
    <property type="term" value="F:metal ion binding"/>
    <property type="evidence" value="ECO:0007669"/>
    <property type="project" value="UniProtKB-KW"/>
</dbReference>
<gene>
    <name evidence="9" type="ordered locus">Desti_1737</name>
</gene>
<feature type="domain" description="4Fe-4S ferredoxin-type" evidence="8">
    <location>
        <begin position="97"/>
        <end position="126"/>
    </location>
</feature>
<evidence type="ECO:0000256" key="3">
    <source>
        <dbReference type="ARBA" id="ARBA00022723"/>
    </source>
</evidence>
<dbReference type="Proteomes" id="UP000006055">
    <property type="component" value="Chromosome"/>
</dbReference>
<feature type="domain" description="4Fe-4S ferredoxin-type" evidence="8">
    <location>
        <begin position="18"/>
        <end position="48"/>
    </location>
</feature>
<keyword evidence="2" id="KW-0004">4Fe-4S</keyword>
<accession>I4C4F6</accession>
<dbReference type="PANTHER" id="PTHR43177">
    <property type="entry name" value="PROTEIN NRFC"/>
    <property type="match status" value="1"/>
</dbReference>
<dbReference type="KEGG" id="dti:Desti_1737"/>
<evidence type="ECO:0000256" key="1">
    <source>
        <dbReference type="ARBA" id="ARBA00022448"/>
    </source>
</evidence>
<dbReference type="PANTHER" id="PTHR43177:SF5">
    <property type="entry name" value="ANAEROBIC DIMETHYL SULFOXIDE REDUCTASE CHAIN B-RELATED"/>
    <property type="match status" value="1"/>
</dbReference>
<organism evidence="9 10">
    <name type="scientific">Desulfomonile tiedjei (strain ATCC 49306 / DSM 6799 / DCB-1)</name>
    <dbReference type="NCBI Taxonomy" id="706587"/>
    <lineage>
        <taxon>Bacteria</taxon>
        <taxon>Pseudomonadati</taxon>
        <taxon>Thermodesulfobacteriota</taxon>
        <taxon>Desulfomonilia</taxon>
        <taxon>Desulfomonilales</taxon>
        <taxon>Desulfomonilaceae</taxon>
        <taxon>Desulfomonile</taxon>
    </lineage>
</organism>
<dbReference type="CDD" id="cd10553">
    <property type="entry name" value="PhsB_like"/>
    <property type="match status" value="1"/>
</dbReference>
<proteinExistence type="predicted"/>
<keyword evidence="3" id="KW-0479">Metal-binding</keyword>
<dbReference type="PROSITE" id="PS00198">
    <property type="entry name" value="4FE4S_FER_1"/>
    <property type="match status" value="1"/>
</dbReference>
<protein>
    <submittedName>
        <fullName evidence="9">Fe-S-cluster-containing hydrogenase subunit</fullName>
    </submittedName>
</protein>
<evidence type="ECO:0000256" key="2">
    <source>
        <dbReference type="ARBA" id="ARBA00022485"/>
    </source>
</evidence>
<sequence>MSNPEKPESQPGETLDRVHLFHDSERCIGCYSCELHCKMKNNLPVGPRLCRIIEIGPRTRQHTLKMDFHFLPCFHCENPFCANVCPTGAIQKRVKDGIVFVDSKLCIGCKCCIAACPWGVPQWNPETGKIVKCDYCMDRIDKGLKPACATGCLTQCLHFGKVGEASDLLRKRYAEALESTDKAVGKVTQVL</sequence>
<dbReference type="AlphaFoldDB" id="I4C4F6"/>
<dbReference type="HOGENOM" id="CLU_043374_1_2_7"/>
<keyword evidence="1" id="KW-0813">Transport</keyword>
<keyword evidence="4" id="KW-0677">Repeat</keyword>
<keyword evidence="6" id="KW-0408">Iron</keyword>
<dbReference type="SUPFAM" id="SSF54862">
    <property type="entry name" value="4Fe-4S ferredoxins"/>
    <property type="match status" value="1"/>
</dbReference>
<dbReference type="InterPro" id="IPR017896">
    <property type="entry name" value="4Fe4S_Fe-S-bd"/>
</dbReference>
<evidence type="ECO:0000256" key="7">
    <source>
        <dbReference type="ARBA" id="ARBA00023014"/>
    </source>
</evidence>
<dbReference type="EMBL" id="CP003360">
    <property type="protein sequence ID" value="AFM24447.1"/>
    <property type="molecule type" value="Genomic_DNA"/>
</dbReference>
<keyword evidence="10" id="KW-1185">Reference proteome</keyword>
<evidence type="ECO:0000313" key="9">
    <source>
        <dbReference type="EMBL" id="AFM24447.1"/>
    </source>
</evidence>
<evidence type="ECO:0000259" key="8">
    <source>
        <dbReference type="PROSITE" id="PS51379"/>
    </source>
</evidence>
<evidence type="ECO:0000313" key="10">
    <source>
        <dbReference type="Proteomes" id="UP000006055"/>
    </source>
</evidence>
<dbReference type="STRING" id="706587.Desti_1737"/>
<dbReference type="Gene3D" id="3.30.70.20">
    <property type="match status" value="2"/>
</dbReference>
<reference evidence="10" key="1">
    <citation type="submission" date="2012-06" db="EMBL/GenBank/DDBJ databases">
        <title>Complete sequence of chromosome of Desulfomonile tiedjei DSM 6799.</title>
        <authorList>
            <person name="Lucas S."/>
            <person name="Copeland A."/>
            <person name="Lapidus A."/>
            <person name="Glavina del Rio T."/>
            <person name="Dalin E."/>
            <person name="Tice H."/>
            <person name="Bruce D."/>
            <person name="Goodwin L."/>
            <person name="Pitluck S."/>
            <person name="Peters L."/>
            <person name="Ovchinnikova G."/>
            <person name="Zeytun A."/>
            <person name="Lu M."/>
            <person name="Kyrpides N."/>
            <person name="Mavromatis K."/>
            <person name="Ivanova N."/>
            <person name="Brettin T."/>
            <person name="Detter J.C."/>
            <person name="Han C."/>
            <person name="Larimer F."/>
            <person name="Land M."/>
            <person name="Hauser L."/>
            <person name="Markowitz V."/>
            <person name="Cheng J.-F."/>
            <person name="Hugenholtz P."/>
            <person name="Woyke T."/>
            <person name="Wu D."/>
            <person name="Spring S."/>
            <person name="Schroeder M."/>
            <person name="Brambilla E."/>
            <person name="Klenk H.-P."/>
            <person name="Eisen J.A."/>
        </authorList>
    </citation>
    <scope>NUCLEOTIDE SEQUENCE [LARGE SCALE GENOMIC DNA]</scope>
    <source>
        <strain evidence="10">ATCC 49306 / DSM 6799 / DCB-1</strain>
    </source>
</reference>
<dbReference type="GO" id="GO:0051539">
    <property type="term" value="F:4 iron, 4 sulfur cluster binding"/>
    <property type="evidence" value="ECO:0007669"/>
    <property type="project" value="UniProtKB-KW"/>
</dbReference>
<keyword evidence="5" id="KW-0249">Electron transport</keyword>
<dbReference type="PROSITE" id="PS51379">
    <property type="entry name" value="4FE4S_FER_2"/>
    <property type="match status" value="3"/>
</dbReference>
<feature type="domain" description="4Fe-4S ferredoxin-type" evidence="8">
    <location>
        <begin position="62"/>
        <end position="95"/>
    </location>
</feature>
<dbReference type="PATRIC" id="fig|706587.4.peg.1989"/>
<evidence type="ECO:0000256" key="4">
    <source>
        <dbReference type="ARBA" id="ARBA00022737"/>
    </source>
</evidence>
<evidence type="ECO:0000256" key="6">
    <source>
        <dbReference type="ARBA" id="ARBA00023004"/>
    </source>
</evidence>
<dbReference type="Pfam" id="PF13247">
    <property type="entry name" value="Fer4_11"/>
    <property type="match status" value="1"/>
</dbReference>
<keyword evidence="7" id="KW-0411">Iron-sulfur</keyword>
<evidence type="ECO:0000256" key="5">
    <source>
        <dbReference type="ARBA" id="ARBA00022982"/>
    </source>
</evidence>
<dbReference type="RefSeq" id="WP_014809593.1">
    <property type="nucleotide sequence ID" value="NC_018025.1"/>
</dbReference>
<dbReference type="eggNOG" id="COG0437">
    <property type="taxonomic scope" value="Bacteria"/>
</dbReference>
<dbReference type="InterPro" id="IPR050954">
    <property type="entry name" value="ET_IronSulfur_Cluster-Binding"/>
</dbReference>